<dbReference type="Proteomes" id="UP000593561">
    <property type="component" value="Unassembled WGS sequence"/>
</dbReference>
<dbReference type="GO" id="GO:0004523">
    <property type="term" value="F:RNA-DNA hybrid ribonuclease activity"/>
    <property type="evidence" value="ECO:0007669"/>
    <property type="project" value="InterPro"/>
</dbReference>
<evidence type="ECO:0000259" key="1">
    <source>
        <dbReference type="Pfam" id="PF13456"/>
    </source>
</evidence>
<gene>
    <name evidence="2" type="ORF">Godav_005741</name>
</gene>
<accession>A0A7J8S1Z9</accession>
<proteinExistence type="predicted"/>
<protein>
    <recommendedName>
        <fullName evidence="1">RNase H type-1 domain-containing protein</fullName>
    </recommendedName>
</protein>
<keyword evidence="3" id="KW-1185">Reference proteome</keyword>
<dbReference type="Pfam" id="PF13456">
    <property type="entry name" value="RVT_3"/>
    <property type="match status" value="1"/>
</dbReference>
<feature type="domain" description="RNase H type-1" evidence="1">
    <location>
        <begin position="14"/>
        <end position="77"/>
    </location>
</feature>
<dbReference type="InterPro" id="IPR002156">
    <property type="entry name" value="RNaseH_domain"/>
</dbReference>
<dbReference type="AlphaFoldDB" id="A0A7J8S1Z9"/>
<dbReference type="GO" id="GO:0003676">
    <property type="term" value="F:nucleic acid binding"/>
    <property type="evidence" value="ECO:0007669"/>
    <property type="project" value="InterPro"/>
</dbReference>
<evidence type="ECO:0000313" key="3">
    <source>
        <dbReference type="Proteomes" id="UP000593561"/>
    </source>
</evidence>
<evidence type="ECO:0000313" key="2">
    <source>
        <dbReference type="EMBL" id="MBA0619955.1"/>
    </source>
</evidence>
<feature type="non-terminal residue" evidence="2">
    <location>
        <position position="77"/>
    </location>
</feature>
<dbReference type="EMBL" id="JABFAC010000008">
    <property type="protein sequence ID" value="MBA0619955.1"/>
    <property type="molecule type" value="Genomic_DNA"/>
</dbReference>
<comment type="caution">
    <text evidence="2">The sequence shown here is derived from an EMBL/GenBank/DDBJ whole genome shotgun (WGS) entry which is preliminary data.</text>
</comment>
<dbReference type="PANTHER" id="PTHR47723:SF19">
    <property type="entry name" value="POLYNUCLEOTIDYL TRANSFERASE, RIBONUCLEASE H-LIKE SUPERFAMILY PROTEIN"/>
    <property type="match status" value="1"/>
</dbReference>
<reference evidence="2 3" key="1">
    <citation type="journal article" date="2019" name="Genome Biol. Evol.">
        <title>Insights into the evolution of the New World diploid cottons (Gossypium, subgenus Houzingenia) based on genome sequencing.</title>
        <authorList>
            <person name="Grover C.E."/>
            <person name="Arick M.A. 2nd"/>
            <person name="Thrash A."/>
            <person name="Conover J.L."/>
            <person name="Sanders W.S."/>
            <person name="Peterson D.G."/>
            <person name="Frelichowski J.E."/>
            <person name="Scheffler J.A."/>
            <person name="Scheffler B.E."/>
            <person name="Wendel J.F."/>
        </authorList>
    </citation>
    <scope>NUCLEOTIDE SEQUENCE [LARGE SCALE GENOMIC DNA]</scope>
    <source>
        <strain evidence="2">27</strain>
        <tissue evidence="2">Leaf</tissue>
    </source>
</reference>
<dbReference type="InterPro" id="IPR053151">
    <property type="entry name" value="RNase_H-like"/>
</dbReference>
<sequence>MEFNCTLVLNPTGGAVKIDLDKAASRGVLQDWKGKWISGYNRCLGKCSVFYAELWRILDGLNIMLSRNFENVLIQTH</sequence>
<organism evidence="2 3">
    <name type="scientific">Gossypium davidsonii</name>
    <name type="common">Davidson's cotton</name>
    <name type="synonym">Gossypium klotzschianum subsp. davidsonii</name>
    <dbReference type="NCBI Taxonomy" id="34287"/>
    <lineage>
        <taxon>Eukaryota</taxon>
        <taxon>Viridiplantae</taxon>
        <taxon>Streptophyta</taxon>
        <taxon>Embryophyta</taxon>
        <taxon>Tracheophyta</taxon>
        <taxon>Spermatophyta</taxon>
        <taxon>Magnoliopsida</taxon>
        <taxon>eudicotyledons</taxon>
        <taxon>Gunneridae</taxon>
        <taxon>Pentapetalae</taxon>
        <taxon>rosids</taxon>
        <taxon>malvids</taxon>
        <taxon>Malvales</taxon>
        <taxon>Malvaceae</taxon>
        <taxon>Malvoideae</taxon>
        <taxon>Gossypium</taxon>
    </lineage>
</organism>
<dbReference type="PANTHER" id="PTHR47723">
    <property type="entry name" value="OS05G0353850 PROTEIN"/>
    <property type="match status" value="1"/>
</dbReference>
<name>A0A7J8S1Z9_GOSDV</name>